<keyword evidence="4" id="KW-1185">Reference proteome</keyword>
<organism evidence="3 4">
    <name type="scientific">Microbacterium horticulturae</name>
    <dbReference type="NCBI Taxonomy" id="3028316"/>
    <lineage>
        <taxon>Bacteria</taxon>
        <taxon>Bacillati</taxon>
        <taxon>Actinomycetota</taxon>
        <taxon>Actinomycetes</taxon>
        <taxon>Micrococcales</taxon>
        <taxon>Microbacteriaceae</taxon>
        <taxon>Microbacterium</taxon>
    </lineage>
</organism>
<gene>
    <name evidence="3" type="ORF">PU630_14605</name>
</gene>
<dbReference type="InterPro" id="IPR004360">
    <property type="entry name" value="Glyas_Fos-R_dOase_dom"/>
</dbReference>
<evidence type="ECO:0000313" key="4">
    <source>
        <dbReference type="Proteomes" id="UP001214553"/>
    </source>
</evidence>
<evidence type="ECO:0000256" key="1">
    <source>
        <dbReference type="ARBA" id="ARBA00022723"/>
    </source>
</evidence>
<dbReference type="Gene3D" id="3.10.180.10">
    <property type="entry name" value="2,3-Dihydroxybiphenyl 1,2-Dioxygenase, domain 1"/>
    <property type="match status" value="1"/>
</dbReference>
<evidence type="ECO:0000259" key="2">
    <source>
        <dbReference type="PROSITE" id="PS51819"/>
    </source>
</evidence>
<dbReference type="EMBL" id="CP119108">
    <property type="protein sequence ID" value="WEG08457.1"/>
    <property type="molecule type" value="Genomic_DNA"/>
</dbReference>
<accession>A0ABY8BX43</accession>
<dbReference type="SUPFAM" id="SSF54593">
    <property type="entry name" value="Glyoxalase/Bleomycin resistance protein/Dihydroxybiphenyl dioxygenase"/>
    <property type="match status" value="1"/>
</dbReference>
<protein>
    <submittedName>
        <fullName evidence="3">VOC family protein</fullName>
    </submittedName>
</protein>
<dbReference type="InterPro" id="IPR029068">
    <property type="entry name" value="Glyas_Bleomycin-R_OHBP_Dase"/>
</dbReference>
<proteinExistence type="predicted"/>
<keyword evidence="1" id="KW-0479">Metal-binding</keyword>
<dbReference type="RefSeq" id="WP_275277785.1">
    <property type="nucleotide sequence ID" value="NZ_CP119108.1"/>
</dbReference>
<name>A0ABY8BX43_9MICO</name>
<evidence type="ECO:0000313" key="3">
    <source>
        <dbReference type="EMBL" id="WEG08457.1"/>
    </source>
</evidence>
<dbReference type="PANTHER" id="PTHR43048">
    <property type="entry name" value="METHYLMALONYL-COA EPIMERASE"/>
    <property type="match status" value="1"/>
</dbReference>
<reference evidence="3 4" key="1">
    <citation type="submission" date="2023-03" db="EMBL/GenBank/DDBJ databases">
        <title>Genome sequence of Microbacterium sp. KACC 23027.</title>
        <authorList>
            <person name="Kim S."/>
            <person name="Heo J."/>
            <person name="Kwon S.-W."/>
        </authorList>
    </citation>
    <scope>NUCLEOTIDE SEQUENCE [LARGE SCALE GENOMIC DNA]</scope>
    <source>
        <strain evidence="3 4">KACC 23027</strain>
    </source>
</reference>
<dbReference type="PROSITE" id="PS51819">
    <property type="entry name" value="VOC"/>
    <property type="match status" value="1"/>
</dbReference>
<sequence>MHVDHIGLSVGDLDAQRDWYQRAFGFGTAGAFDVPGAGLRGVFLLGPDGISIELLERRGSTHRAPASTPPDELLAQGWGHLCLRVADIDETFAGLVAAGARVVAEPGPSPEPGVRFAYLTDPEGNFIELLDRKGPVTA</sequence>
<dbReference type="PANTHER" id="PTHR43048:SF3">
    <property type="entry name" value="METHYLMALONYL-COA EPIMERASE, MITOCHONDRIAL"/>
    <property type="match status" value="1"/>
</dbReference>
<dbReference type="InterPro" id="IPR037523">
    <property type="entry name" value="VOC_core"/>
</dbReference>
<feature type="domain" description="VOC" evidence="2">
    <location>
        <begin position="2"/>
        <end position="132"/>
    </location>
</feature>
<dbReference type="Proteomes" id="UP001214553">
    <property type="component" value="Chromosome"/>
</dbReference>
<dbReference type="Pfam" id="PF00903">
    <property type="entry name" value="Glyoxalase"/>
    <property type="match status" value="1"/>
</dbReference>
<dbReference type="InterPro" id="IPR051785">
    <property type="entry name" value="MMCE/EMCE_epimerase"/>
</dbReference>